<reference evidence="2 3" key="1">
    <citation type="submission" date="2020-01" db="EMBL/GenBank/DDBJ databases">
        <title>Genome sequence of Arachis hypogaea, cultivar Shitouqi.</title>
        <authorList>
            <person name="Zhuang W."/>
            <person name="Chen H."/>
            <person name="Varshney R."/>
            <person name="Wang D."/>
            <person name="Ming R."/>
        </authorList>
    </citation>
    <scope>NUCLEOTIDE SEQUENCE [LARGE SCALE GENOMIC DNA]</scope>
    <source>
        <tissue evidence="2">Young leaf</tissue>
    </source>
</reference>
<sequence length="112" mass="12502">MFLSIRAASSFSPAPCLFSDPRRRNTLLPLPLHSGSVGLASQSQVQQFKEAIGSTKHCALTGRRDWLRRRKQLKLRFGSVVPISGSDFVREVSQAPSDVWVVVILYKDGYAR</sequence>
<dbReference type="EMBL" id="CP031001">
    <property type="protein sequence ID" value="QHN78046.1"/>
    <property type="molecule type" value="Genomic_DNA"/>
</dbReference>
<proteinExistence type="inferred from homology"/>
<evidence type="ECO:0000313" key="3">
    <source>
        <dbReference type="Proteomes" id="UP000464620"/>
    </source>
</evidence>
<dbReference type="Gene3D" id="3.40.30.10">
    <property type="entry name" value="Glutaredoxin"/>
    <property type="match status" value="1"/>
</dbReference>
<protein>
    <submittedName>
        <fullName evidence="2">Phosducin-like protein</fullName>
    </submittedName>
</protein>
<dbReference type="AlphaFoldDB" id="A0A6B9V8H9"/>
<evidence type="ECO:0000313" key="2">
    <source>
        <dbReference type="EMBL" id="QHN78046.1"/>
    </source>
</evidence>
<dbReference type="Proteomes" id="UP000464620">
    <property type="component" value="Chromosome B09"/>
</dbReference>
<dbReference type="PANTHER" id="PTHR45809:SF3">
    <property type="entry name" value="VIRAL IAP-ASSOCIATED FACTOR HOMOLOG"/>
    <property type="match status" value="1"/>
</dbReference>
<gene>
    <name evidence="2" type="ORF">DS421_19g658100</name>
</gene>
<dbReference type="GO" id="GO:0006457">
    <property type="term" value="P:protein folding"/>
    <property type="evidence" value="ECO:0007669"/>
    <property type="project" value="TreeGrafter"/>
</dbReference>
<dbReference type="InterPro" id="IPR051498">
    <property type="entry name" value="Phosducin-like_chap/apop_reg"/>
</dbReference>
<dbReference type="PANTHER" id="PTHR45809">
    <property type="entry name" value="VIRAL IAP-ASSOCIATED FACTOR HOMOLOG"/>
    <property type="match status" value="1"/>
</dbReference>
<organism evidence="2 3">
    <name type="scientific">Arachis hypogaea</name>
    <name type="common">Peanut</name>
    <dbReference type="NCBI Taxonomy" id="3818"/>
    <lineage>
        <taxon>Eukaryota</taxon>
        <taxon>Viridiplantae</taxon>
        <taxon>Streptophyta</taxon>
        <taxon>Embryophyta</taxon>
        <taxon>Tracheophyta</taxon>
        <taxon>Spermatophyta</taxon>
        <taxon>Magnoliopsida</taxon>
        <taxon>eudicotyledons</taxon>
        <taxon>Gunneridae</taxon>
        <taxon>Pentapetalae</taxon>
        <taxon>rosids</taxon>
        <taxon>fabids</taxon>
        <taxon>Fabales</taxon>
        <taxon>Fabaceae</taxon>
        <taxon>Papilionoideae</taxon>
        <taxon>50 kb inversion clade</taxon>
        <taxon>dalbergioids sensu lato</taxon>
        <taxon>Dalbergieae</taxon>
        <taxon>Pterocarpus clade</taxon>
        <taxon>Arachis</taxon>
    </lineage>
</organism>
<name>A0A6B9V8H9_ARAHY</name>
<dbReference type="GO" id="GO:0005737">
    <property type="term" value="C:cytoplasm"/>
    <property type="evidence" value="ECO:0007669"/>
    <property type="project" value="TreeGrafter"/>
</dbReference>
<dbReference type="SUPFAM" id="SSF52833">
    <property type="entry name" value="Thioredoxin-like"/>
    <property type="match status" value="1"/>
</dbReference>
<accession>A0A6B9V8H9</accession>
<dbReference type="InterPro" id="IPR036249">
    <property type="entry name" value="Thioredoxin-like_sf"/>
</dbReference>
<comment type="similarity">
    <text evidence="1">Belongs to the phosducin family.</text>
</comment>
<evidence type="ECO:0000256" key="1">
    <source>
        <dbReference type="ARBA" id="ARBA00009686"/>
    </source>
</evidence>